<evidence type="ECO:0000259" key="5">
    <source>
        <dbReference type="PROSITE" id="PS50931"/>
    </source>
</evidence>
<dbReference type="InterPro" id="IPR000847">
    <property type="entry name" value="LysR_HTH_N"/>
</dbReference>
<dbReference type="PROSITE" id="PS50931">
    <property type="entry name" value="HTH_LYSR"/>
    <property type="match status" value="1"/>
</dbReference>
<evidence type="ECO:0000256" key="2">
    <source>
        <dbReference type="ARBA" id="ARBA00023015"/>
    </source>
</evidence>
<dbReference type="SUPFAM" id="SSF46785">
    <property type="entry name" value="Winged helix' DNA-binding domain"/>
    <property type="match status" value="1"/>
</dbReference>
<dbReference type="FunFam" id="1.10.10.10:FF:000001">
    <property type="entry name" value="LysR family transcriptional regulator"/>
    <property type="match status" value="1"/>
</dbReference>
<dbReference type="Pfam" id="PF03466">
    <property type="entry name" value="LysR_substrate"/>
    <property type="match status" value="1"/>
</dbReference>
<comment type="caution">
    <text evidence="6">The sequence shown here is derived from an EMBL/GenBank/DDBJ whole genome shotgun (WGS) entry which is preliminary data.</text>
</comment>
<dbReference type="AlphaFoldDB" id="A0A9X4BG95"/>
<keyword evidence="2" id="KW-0805">Transcription regulation</keyword>
<reference evidence="6" key="1">
    <citation type="submission" date="2023-02" db="EMBL/GenBank/DDBJ databases">
        <title>Tahibacter soli sp. nov. isolated from soil.</title>
        <authorList>
            <person name="Baek J.H."/>
            <person name="Lee J.K."/>
            <person name="Choi D.G."/>
            <person name="Jeon C.O."/>
        </authorList>
    </citation>
    <scope>NUCLEOTIDE SEQUENCE</scope>
    <source>
        <strain evidence="6">BL</strain>
    </source>
</reference>
<dbReference type="EMBL" id="JAOVZO020000009">
    <property type="protein sequence ID" value="MDC8012450.1"/>
    <property type="molecule type" value="Genomic_DNA"/>
</dbReference>
<evidence type="ECO:0000256" key="1">
    <source>
        <dbReference type="ARBA" id="ARBA00009437"/>
    </source>
</evidence>
<evidence type="ECO:0000313" key="7">
    <source>
        <dbReference type="Proteomes" id="UP001139971"/>
    </source>
</evidence>
<dbReference type="PANTHER" id="PTHR30537:SF71">
    <property type="entry name" value="TRANSCRIPTIONAL REGULATORY PROTEIN"/>
    <property type="match status" value="1"/>
</dbReference>
<dbReference type="GO" id="GO:0043565">
    <property type="term" value="F:sequence-specific DNA binding"/>
    <property type="evidence" value="ECO:0007669"/>
    <property type="project" value="TreeGrafter"/>
</dbReference>
<dbReference type="InterPro" id="IPR058163">
    <property type="entry name" value="LysR-type_TF_proteobact-type"/>
</dbReference>
<dbReference type="InterPro" id="IPR036388">
    <property type="entry name" value="WH-like_DNA-bd_sf"/>
</dbReference>
<dbReference type="GO" id="GO:0003700">
    <property type="term" value="F:DNA-binding transcription factor activity"/>
    <property type="evidence" value="ECO:0007669"/>
    <property type="project" value="InterPro"/>
</dbReference>
<keyword evidence="3" id="KW-0238">DNA-binding</keyword>
<dbReference type="Pfam" id="PF00126">
    <property type="entry name" value="HTH_1"/>
    <property type="match status" value="1"/>
</dbReference>
<dbReference type="Proteomes" id="UP001139971">
    <property type="component" value="Unassembled WGS sequence"/>
</dbReference>
<dbReference type="PRINTS" id="PR00039">
    <property type="entry name" value="HTHLYSR"/>
</dbReference>
<dbReference type="RefSeq" id="WP_263542069.1">
    <property type="nucleotide sequence ID" value="NZ_JAOVZO020000009.1"/>
</dbReference>
<dbReference type="GO" id="GO:0006351">
    <property type="term" value="P:DNA-templated transcription"/>
    <property type="evidence" value="ECO:0007669"/>
    <property type="project" value="TreeGrafter"/>
</dbReference>
<dbReference type="Gene3D" id="1.10.10.10">
    <property type="entry name" value="Winged helix-like DNA-binding domain superfamily/Winged helix DNA-binding domain"/>
    <property type="match status" value="1"/>
</dbReference>
<feature type="domain" description="HTH lysR-type" evidence="5">
    <location>
        <begin position="12"/>
        <end position="64"/>
    </location>
</feature>
<proteinExistence type="inferred from homology"/>
<dbReference type="InterPro" id="IPR005119">
    <property type="entry name" value="LysR_subst-bd"/>
</dbReference>
<evidence type="ECO:0000256" key="3">
    <source>
        <dbReference type="ARBA" id="ARBA00023125"/>
    </source>
</evidence>
<gene>
    <name evidence="6" type="ORF">OD750_007815</name>
</gene>
<dbReference type="PANTHER" id="PTHR30537">
    <property type="entry name" value="HTH-TYPE TRANSCRIPTIONAL REGULATOR"/>
    <property type="match status" value="1"/>
</dbReference>
<dbReference type="InterPro" id="IPR036390">
    <property type="entry name" value="WH_DNA-bd_sf"/>
</dbReference>
<dbReference type="SUPFAM" id="SSF53850">
    <property type="entry name" value="Periplasmic binding protein-like II"/>
    <property type="match status" value="1"/>
</dbReference>
<dbReference type="Gene3D" id="3.40.190.290">
    <property type="match status" value="1"/>
</dbReference>
<evidence type="ECO:0000313" key="6">
    <source>
        <dbReference type="EMBL" id="MDC8012450.1"/>
    </source>
</evidence>
<dbReference type="FunFam" id="3.40.190.290:FF:000001">
    <property type="entry name" value="Transcriptional regulator, LysR family"/>
    <property type="match status" value="1"/>
</dbReference>
<protein>
    <submittedName>
        <fullName evidence="6">LysR family transcriptional regulator</fullName>
    </submittedName>
</protein>
<accession>A0A9X4BG95</accession>
<comment type="similarity">
    <text evidence="1">Belongs to the LysR transcriptional regulatory family.</text>
</comment>
<keyword evidence="4" id="KW-0804">Transcription</keyword>
<sequence>MARLDVNRSGEMEVFARVVELGGFSAAARAFRLTPSAVSKLVARLEARLGTRLFNRSTRQLQLTPEGAAFYERARRVLAELDEAERGAALGAVPSGKLRVNTNLPFGHHFLLPLVPAFLERYPQVTLDLVLTDTVVDLVADRTDVAIRAGPLKSSNLVARKLGETRMAVVGAPEYLARRGTPRTPRDLAGHNCLTFGYARAIEGWPFAEGGAAHSFMPRGNVQAGDGLALRQLAVLGVGLARVSLFHAAAEIAAGRLVPVLEKYNPGDTETFSAVFLGHGGQLPSRVRALLDFLVERVRF</sequence>
<evidence type="ECO:0000256" key="4">
    <source>
        <dbReference type="ARBA" id="ARBA00023163"/>
    </source>
</evidence>
<name>A0A9X4BG95_9GAMM</name>
<organism evidence="6 7">
    <name type="scientific">Tahibacter soli</name>
    <dbReference type="NCBI Taxonomy" id="2983605"/>
    <lineage>
        <taxon>Bacteria</taxon>
        <taxon>Pseudomonadati</taxon>
        <taxon>Pseudomonadota</taxon>
        <taxon>Gammaproteobacteria</taxon>
        <taxon>Lysobacterales</taxon>
        <taxon>Rhodanobacteraceae</taxon>
        <taxon>Tahibacter</taxon>
    </lineage>
</organism>
<keyword evidence="7" id="KW-1185">Reference proteome</keyword>